<proteinExistence type="predicted"/>
<keyword evidence="2" id="KW-1185">Reference proteome</keyword>
<reference evidence="1 2" key="1">
    <citation type="submission" date="2024-03" db="EMBL/GenBank/DDBJ databases">
        <title>The genome assembly and annotation of the cricket Gryllus longicercus Weissman &amp; Gray.</title>
        <authorList>
            <person name="Szrajer S."/>
            <person name="Gray D."/>
            <person name="Ylla G."/>
        </authorList>
    </citation>
    <scope>NUCLEOTIDE SEQUENCE [LARGE SCALE GENOMIC DNA]</scope>
    <source>
        <strain evidence="1">DAG 2021-001</strain>
        <tissue evidence="1">Whole body minus gut</tissue>
    </source>
</reference>
<dbReference type="Proteomes" id="UP001378592">
    <property type="component" value="Unassembled WGS sequence"/>
</dbReference>
<accession>A0AAN9V0H4</accession>
<protein>
    <submittedName>
        <fullName evidence="1">Uncharacterized protein</fullName>
    </submittedName>
</protein>
<dbReference type="AlphaFoldDB" id="A0AAN9V0H4"/>
<evidence type="ECO:0000313" key="2">
    <source>
        <dbReference type="Proteomes" id="UP001378592"/>
    </source>
</evidence>
<gene>
    <name evidence="1" type="ORF">R5R35_009195</name>
</gene>
<sequence>MGITKLGHMFEFFHFSAKKCIQNCTGNGLMLLKETTFLLIKIKRFGRDVFSKMIFECTLRHGMRRLSQYYMFLYKCFDYVFGTFVSDVSFRNVTLQVFPESFPTQFPDLPSYICGPPTTYRVCLEQKRMRRECAAIDQVITDIFKEHEYEKTKSFSSFEECGGGGGGQ</sequence>
<organism evidence="1 2">
    <name type="scientific">Gryllus longicercus</name>
    <dbReference type="NCBI Taxonomy" id="2509291"/>
    <lineage>
        <taxon>Eukaryota</taxon>
        <taxon>Metazoa</taxon>
        <taxon>Ecdysozoa</taxon>
        <taxon>Arthropoda</taxon>
        <taxon>Hexapoda</taxon>
        <taxon>Insecta</taxon>
        <taxon>Pterygota</taxon>
        <taxon>Neoptera</taxon>
        <taxon>Polyneoptera</taxon>
        <taxon>Orthoptera</taxon>
        <taxon>Ensifera</taxon>
        <taxon>Gryllidea</taxon>
        <taxon>Grylloidea</taxon>
        <taxon>Gryllidae</taxon>
        <taxon>Gryllinae</taxon>
        <taxon>Gryllus</taxon>
    </lineage>
</organism>
<dbReference type="EMBL" id="JAZDUA010000784">
    <property type="protein sequence ID" value="KAK7789326.1"/>
    <property type="molecule type" value="Genomic_DNA"/>
</dbReference>
<name>A0AAN9V0H4_9ORTH</name>
<evidence type="ECO:0000313" key="1">
    <source>
        <dbReference type="EMBL" id="KAK7789326.1"/>
    </source>
</evidence>
<comment type="caution">
    <text evidence="1">The sequence shown here is derived from an EMBL/GenBank/DDBJ whole genome shotgun (WGS) entry which is preliminary data.</text>
</comment>